<keyword evidence="1" id="KW-0472">Membrane</keyword>
<evidence type="ECO:0000313" key="4">
    <source>
        <dbReference type="WBParaSite" id="EVEC_0000683301-mRNA-1"/>
    </source>
</evidence>
<keyword evidence="3" id="KW-1185">Reference proteome</keyword>
<reference evidence="4" key="1">
    <citation type="submission" date="2017-02" db="UniProtKB">
        <authorList>
            <consortium name="WormBaseParasite"/>
        </authorList>
    </citation>
    <scope>IDENTIFICATION</scope>
</reference>
<evidence type="ECO:0000313" key="3">
    <source>
        <dbReference type="Proteomes" id="UP000274131"/>
    </source>
</evidence>
<gene>
    <name evidence="2" type="ORF">EVEC_LOCUS6381</name>
</gene>
<proteinExistence type="predicted"/>
<dbReference type="Proteomes" id="UP000274131">
    <property type="component" value="Unassembled WGS sequence"/>
</dbReference>
<dbReference type="InterPro" id="IPR019379">
    <property type="entry name" value="Gamma_Secretase_Asp_P_PEN2"/>
</dbReference>
<feature type="transmembrane region" description="Helical" evidence="1">
    <location>
        <begin position="18"/>
        <end position="38"/>
    </location>
</feature>
<dbReference type="Pfam" id="PF10251">
    <property type="entry name" value="PEN-2"/>
    <property type="match status" value="1"/>
</dbReference>
<keyword evidence="1" id="KW-0812">Transmembrane</keyword>
<name>A0A0N4V8W6_ENTVE</name>
<reference evidence="2 3" key="2">
    <citation type="submission" date="2018-10" db="EMBL/GenBank/DDBJ databases">
        <authorList>
            <consortium name="Pathogen Informatics"/>
        </authorList>
    </citation>
    <scope>NUCLEOTIDE SEQUENCE [LARGE SCALE GENOMIC DNA]</scope>
</reference>
<feature type="transmembrane region" description="Helical" evidence="1">
    <location>
        <begin position="58"/>
        <end position="78"/>
    </location>
</feature>
<protein>
    <submittedName>
        <fullName evidence="4">Gamma-secretase subunit PEN-2</fullName>
    </submittedName>
</protein>
<sequence>MDFSRLPEERKAYIVKRYFLIGCACAPLVWAFNVFFFFDYAFRSGTSSQHQKVVRKCGFILFLSLLLSNGLCAVLLSLSSFSNPIFWIDCATFCWRLRIKNVSKLVKKETPKCRTQ</sequence>
<dbReference type="OrthoDB" id="524898at2759"/>
<dbReference type="WBParaSite" id="EVEC_0000683301-mRNA-1">
    <property type="protein sequence ID" value="EVEC_0000683301-mRNA-1"/>
    <property type="gene ID" value="EVEC_0000683301"/>
</dbReference>
<dbReference type="AlphaFoldDB" id="A0A0N4V8W6"/>
<evidence type="ECO:0000313" key="2">
    <source>
        <dbReference type="EMBL" id="VDD91630.1"/>
    </source>
</evidence>
<evidence type="ECO:0000256" key="1">
    <source>
        <dbReference type="SAM" id="Phobius"/>
    </source>
</evidence>
<keyword evidence="1" id="KW-1133">Transmembrane helix</keyword>
<organism evidence="4">
    <name type="scientific">Enterobius vermicularis</name>
    <name type="common">Human pinworm</name>
    <dbReference type="NCBI Taxonomy" id="51028"/>
    <lineage>
        <taxon>Eukaryota</taxon>
        <taxon>Metazoa</taxon>
        <taxon>Ecdysozoa</taxon>
        <taxon>Nematoda</taxon>
        <taxon>Chromadorea</taxon>
        <taxon>Rhabditida</taxon>
        <taxon>Spirurina</taxon>
        <taxon>Oxyuridomorpha</taxon>
        <taxon>Oxyuroidea</taxon>
        <taxon>Oxyuridae</taxon>
        <taxon>Enterobius</taxon>
    </lineage>
</organism>
<accession>A0A0N4V8W6</accession>
<dbReference type="EMBL" id="UXUI01008487">
    <property type="protein sequence ID" value="VDD91630.1"/>
    <property type="molecule type" value="Genomic_DNA"/>
</dbReference>